<dbReference type="InterPro" id="IPR036249">
    <property type="entry name" value="Thioredoxin-like_sf"/>
</dbReference>
<sequence>MINLYTWPTPNGRKISILLEELQVPYKVIPINIEKDEQFSKE</sequence>
<dbReference type="EMBL" id="UINC01019191">
    <property type="protein sequence ID" value="SVA81136.1"/>
    <property type="molecule type" value="Genomic_DNA"/>
</dbReference>
<feature type="domain" description="GST N-terminal" evidence="1">
    <location>
        <begin position="1"/>
        <end position="42"/>
    </location>
</feature>
<dbReference type="InterPro" id="IPR004045">
    <property type="entry name" value="Glutathione_S-Trfase_N"/>
</dbReference>
<feature type="non-terminal residue" evidence="2">
    <location>
        <position position="42"/>
    </location>
</feature>
<evidence type="ECO:0000313" key="2">
    <source>
        <dbReference type="EMBL" id="SVA81136.1"/>
    </source>
</evidence>
<dbReference type="Gene3D" id="3.40.30.10">
    <property type="entry name" value="Glutaredoxin"/>
    <property type="match status" value="1"/>
</dbReference>
<gene>
    <name evidence="2" type="ORF">METZ01_LOCUS133990</name>
</gene>
<dbReference type="SUPFAM" id="SSF52833">
    <property type="entry name" value="Thioredoxin-like"/>
    <property type="match status" value="1"/>
</dbReference>
<organism evidence="2">
    <name type="scientific">marine metagenome</name>
    <dbReference type="NCBI Taxonomy" id="408172"/>
    <lineage>
        <taxon>unclassified sequences</taxon>
        <taxon>metagenomes</taxon>
        <taxon>ecological metagenomes</taxon>
    </lineage>
</organism>
<reference evidence="2" key="1">
    <citation type="submission" date="2018-05" db="EMBL/GenBank/DDBJ databases">
        <authorList>
            <person name="Lanie J.A."/>
            <person name="Ng W.-L."/>
            <person name="Kazmierczak K.M."/>
            <person name="Andrzejewski T.M."/>
            <person name="Davidsen T.M."/>
            <person name="Wayne K.J."/>
            <person name="Tettelin H."/>
            <person name="Glass J.I."/>
            <person name="Rusch D."/>
            <person name="Podicherti R."/>
            <person name="Tsui H.-C.T."/>
            <person name="Winkler M.E."/>
        </authorList>
    </citation>
    <scope>NUCLEOTIDE SEQUENCE</scope>
</reference>
<dbReference type="AlphaFoldDB" id="A0A381YVS9"/>
<dbReference type="PROSITE" id="PS50404">
    <property type="entry name" value="GST_NTER"/>
    <property type="match status" value="1"/>
</dbReference>
<name>A0A381YVS9_9ZZZZ</name>
<proteinExistence type="predicted"/>
<accession>A0A381YVS9</accession>
<evidence type="ECO:0000259" key="1">
    <source>
        <dbReference type="PROSITE" id="PS50404"/>
    </source>
</evidence>
<protein>
    <recommendedName>
        <fullName evidence="1">GST N-terminal domain-containing protein</fullName>
    </recommendedName>
</protein>